<dbReference type="RefSeq" id="WP_141134834.1">
    <property type="nucleotide sequence ID" value="NZ_FZOY01000002.1"/>
</dbReference>
<feature type="signal peptide" evidence="1">
    <location>
        <begin position="1"/>
        <end position="21"/>
    </location>
</feature>
<dbReference type="AlphaFoldDB" id="A0A239F2M3"/>
<protein>
    <submittedName>
        <fullName evidence="2">Uncharacterized protein</fullName>
    </submittedName>
</protein>
<gene>
    <name evidence="2" type="ORF">SAMN05421757_102462</name>
</gene>
<evidence type="ECO:0000313" key="2">
    <source>
        <dbReference type="EMBL" id="SNS51085.1"/>
    </source>
</evidence>
<accession>A0A239F2M3</accession>
<organism evidence="2 3">
    <name type="scientific">Tropicimonas sediminicola</name>
    <dbReference type="NCBI Taxonomy" id="1031541"/>
    <lineage>
        <taxon>Bacteria</taxon>
        <taxon>Pseudomonadati</taxon>
        <taxon>Pseudomonadota</taxon>
        <taxon>Alphaproteobacteria</taxon>
        <taxon>Rhodobacterales</taxon>
        <taxon>Roseobacteraceae</taxon>
        <taxon>Tropicimonas</taxon>
    </lineage>
</organism>
<evidence type="ECO:0000256" key="1">
    <source>
        <dbReference type="SAM" id="SignalP"/>
    </source>
</evidence>
<keyword evidence="1" id="KW-0732">Signal</keyword>
<name>A0A239F2M3_9RHOB</name>
<sequence>MKPVRLLAMAALVLTAGAASAETMSTVVCEDIKVTIDEKQTMEIKAVTGEENFARDVCAVIGDIDTSNLSDPMDVDMTLSNGNMYKVTLEAAE</sequence>
<dbReference type="EMBL" id="FZOY01000002">
    <property type="protein sequence ID" value="SNS51085.1"/>
    <property type="molecule type" value="Genomic_DNA"/>
</dbReference>
<reference evidence="2 3" key="1">
    <citation type="submission" date="2017-06" db="EMBL/GenBank/DDBJ databases">
        <authorList>
            <person name="Kim H.J."/>
            <person name="Triplett B.A."/>
        </authorList>
    </citation>
    <scope>NUCLEOTIDE SEQUENCE [LARGE SCALE GENOMIC DNA]</scope>
    <source>
        <strain evidence="2 3">DSM 29339</strain>
    </source>
</reference>
<keyword evidence="3" id="KW-1185">Reference proteome</keyword>
<dbReference type="OrthoDB" id="7869848at2"/>
<feature type="chain" id="PRO_5013054241" evidence="1">
    <location>
        <begin position="22"/>
        <end position="93"/>
    </location>
</feature>
<proteinExistence type="predicted"/>
<evidence type="ECO:0000313" key="3">
    <source>
        <dbReference type="Proteomes" id="UP000198426"/>
    </source>
</evidence>
<dbReference type="Proteomes" id="UP000198426">
    <property type="component" value="Unassembled WGS sequence"/>
</dbReference>